<reference evidence="4" key="1">
    <citation type="journal article" date="2019" name="Int. J. Syst. Evol. Microbiol.">
        <title>The Global Catalogue of Microorganisms (GCM) 10K type strain sequencing project: providing services to taxonomists for standard genome sequencing and annotation.</title>
        <authorList>
            <consortium name="The Broad Institute Genomics Platform"/>
            <consortium name="The Broad Institute Genome Sequencing Center for Infectious Disease"/>
            <person name="Wu L."/>
            <person name="Ma J."/>
        </authorList>
    </citation>
    <scope>NUCLEOTIDE SEQUENCE [LARGE SCALE GENOMIC DNA]</scope>
    <source>
        <strain evidence="4">CGMCC 4.1782</strain>
    </source>
</reference>
<dbReference type="EMBL" id="JBHUIM010000001">
    <property type="protein sequence ID" value="MFD2246881.1"/>
    <property type="molecule type" value="Genomic_DNA"/>
</dbReference>
<organism evidence="3 4">
    <name type="scientific">Pontibacter ruber</name>
    <dbReference type="NCBI Taxonomy" id="1343895"/>
    <lineage>
        <taxon>Bacteria</taxon>
        <taxon>Pseudomonadati</taxon>
        <taxon>Bacteroidota</taxon>
        <taxon>Cytophagia</taxon>
        <taxon>Cytophagales</taxon>
        <taxon>Hymenobacteraceae</taxon>
        <taxon>Pontibacter</taxon>
    </lineage>
</organism>
<feature type="compositionally biased region" description="Low complexity" evidence="1">
    <location>
        <begin position="132"/>
        <end position="143"/>
    </location>
</feature>
<feature type="region of interest" description="Disordered" evidence="1">
    <location>
        <begin position="21"/>
        <end position="61"/>
    </location>
</feature>
<evidence type="ECO:0000313" key="4">
    <source>
        <dbReference type="Proteomes" id="UP001597374"/>
    </source>
</evidence>
<name>A0ABW5CWP9_9BACT</name>
<evidence type="ECO:0000256" key="1">
    <source>
        <dbReference type="SAM" id="MobiDB-lite"/>
    </source>
</evidence>
<evidence type="ECO:0000313" key="3">
    <source>
        <dbReference type="EMBL" id="MFD2246881.1"/>
    </source>
</evidence>
<dbReference type="Gene3D" id="3.10.450.360">
    <property type="match status" value="1"/>
</dbReference>
<dbReference type="Proteomes" id="UP001597374">
    <property type="component" value="Unassembled WGS sequence"/>
</dbReference>
<feature type="region of interest" description="Disordered" evidence="1">
    <location>
        <begin position="119"/>
        <end position="143"/>
    </location>
</feature>
<feature type="chain" id="PRO_5046126349" evidence="2">
    <location>
        <begin position="24"/>
        <end position="143"/>
    </location>
</feature>
<dbReference type="RefSeq" id="WP_250428658.1">
    <property type="nucleotide sequence ID" value="NZ_JALPRR010000001.1"/>
</dbReference>
<protein>
    <submittedName>
        <fullName evidence="3">Uncharacterized protein</fullName>
    </submittedName>
</protein>
<feature type="signal peptide" evidence="2">
    <location>
        <begin position="1"/>
        <end position="23"/>
    </location>
</feature>
<sequence length="143" mass="14855">MKKLTFLAAAIALVGATSLNANAQSTNTPTQSTQTQSQTQTPAGQGQEAGKEKITQEQLPDAVKTRLQSEVFKDWTVSEVYKVAAADQAAAAKETYEILFTNAENKRAIARFNADGTAIKSTDAGAGGQTGTSGQAGSTTGQQ</sequence>
<gene>
    <name evidence="3" type="ORF">ACFSKP_11490</name>
</gene>
<feature type="compositionally biased region" description="Low complexity" evidence="1">
    <location>
        <begin position="22"/>
        <end position="46"/>
    </location>
</feature>
<evidence type="ECO:0000256" key="2">
    <source>
        <dbReference type="SAM" id="SignalP"/>
    </source>
</evidence>
<proteinExistence type="predicted"/>
<keyword evidence="2" id="KW-0732">Signal</keyword>
<comment type="caution">
    <text evidence="3">The sequence shown here is derived from an EMBL/GenBank/DDBJ whole genome shotgun (WGS) entry which is preliminary data.</text>
</comment>
<keyword evidence="4" id="KW-1185">Reference proteome</keyword>
<accession>A0ABW5CWP9</accession>